<dbReference type="RefSeq" id="WP_060777959.1">
    <property type="nucleotide sequence ID" value="NZ_CAJHLF010000003.1"/>
</dbReference>
<dbReference type="GeneID" id="35767649"/>
<gene>
    <name evidence="4" type="ORF">I6G68_07445</name>
    <name evidence="3" type="ORF">ODY43_03835</name>
</gene>
<evidence type="ECO:0000313" key="5">
    <source>
        <dbReference type="Proteomes" id="UP000594771"/>
    </source>
</evidence>
<dbReference type="AlphaFoldDB" id="A0A0X8FFC2"/>
<evidence type="ECO:0000313" key="6">
    <source>
        <dbReference type="Proteomes" id="UP001069145"/>
    </source>
</evidence>
<evidence type="ECO:0000259" key="1">
    <source>
        <dbReference type="Pfam" id="PF06054"/>
    </source>
</evidence>
<evidence type="ECO:0000313" key="4">
    <source>
        <dbReference type="EMBL" id="QPS01192.1"/>
    </source>
</evidence>
<accession>A0A0X8FFC2</accession>
<dbReference type="InterPro" id="IPR010330">
    <property type="entry name" value="CoiA_nuc"/>
</dbReference>
<feature type="domain" description="Competence protein CoiA nuclease-like" evidence="1">
    <location>
        <begin position="69"/>
        <end position="182"/>
    </location>
</feature>
<evidence type="ECO:0000259" key="2">
    <source>
        <dbReference type="Pfam" id="PF25164"/>
    </source>
</evidence>
<dbReference type="EMBL" id="JAOTML010000003">
    <property type="protein sequence ID" value="MCY3053113.1"/>
    <property type="molecule type" value="Genomic_DNA"/>
</dbReference>
<dbReference type="KEGG" id="aun:AWM73_02605"/>
<organism evidence="4 5">
    <name type="scientific">Aerococcus urinae</name>
    <dbReference type="NCBI Taxonomy" id="1376"/>
    <lineage>
        <taxon>Bacteria</taxon>
        <taxon>Bacillati</taxon>
        <taxon>Bacillota</taxon>
        <taxon>Bacilli</taxon>
        <taxon>Lactobacillales</taxon>
        <taxon>Aerococcaceae</taxon>
        <taxon>Aerococcus</taxon>
    </lineage>
</organism>
<dbReference type="Pfam" id="PF25164">
    <property type="entry name" value="CoiA_N"/>
    <property type="match status" value="1"/>
</dbReference>
<reference evidence="4 5" key="1">
    <citation type="submission" date="2020-12" db="EMBL/GenBank/DDBJ databases">
        <title>FDA dAtabase for Regulatory Grade micrObial Sequences (FDA-ARGOS): Supporting development and validation of Infectious Disease Dx tests.</title>
        <authorList>
            <person name="Sproer C."/>
            <person name="Gronow S."/>
            <person name="Severitt S."/>
            <person name="Schroder I."/>
            <person name="Tallon L."/>
            <person name="Sadzewicz L."/>
            <person name="Zhao X."/>
            <person name="Boylan J."/>
            <person name="Ott S."/>
            <person name="Bowen H."/>
            <person name="Vavikolanu K."/>
            <person name="Mehta A."/>
            <person name="Aluvathingal J."/>
            <person name="Nadendla S."/>
            <person name="Lowell S."/>
            <person name="Myers T."/>
            <person name="Yan Y."/>
            <person name="Sichtig H."/>
        </authorList>
    </citation>
    <scope>NUCLEOTIDE SEQUENCE [LARGE SCALE GENOMIC DNA]</scope>
    <source>
        <strain evidence="4 5">FDAARGOS_911</strain>
    </source>
</reference>
<reference evidence="3" key="2">
    <citation type="submission" date="2022-09" db="EMBL/GenBank/DDBJ databases">
        <title>Aerococcus urinae taxonomy study.</title>
        <authorList>
            <person name="Christensen J."/>
            <person name="Senneby E."/>
        </authorList>
    </citation>
    <scope>NUCLEOTIDE SEQUENCE</scope>
    <source>
        <strain evidence="3">NLD-066-U95</strain>
    </source>
</reference>
<name>A0A0X8FFC2_9LACT</name>
<proteinExistence type="predicted"/>
<dbReference type="InterPro" id="IPR057253">
    <property type="entry name" value="CoiA-like_N"/>
</dbReference>
<dbReference type="EMBL" id="CP065662">
    <property type="protein sequence ID" value="QPS01192.1"/>
    <property type="molecule type" value="Genomic_DNA"/>
</dbReference>
<keyword evidence="6" id="KW-1185">Reference proteome</keyword>
<dbReference type="Proteomes" id="UP000594771">
    <property type="component" value="Chromosome"/>
</dbReference>
<dbReference type="Proteomes" id="UP001069145">
    <property type="component" value="Unassembled WGS sequence"/>
</dbReference>
<dbReference type="OrthoDB" id="3784230at2"/>
<protein>
    <submittedName>
        <fullName evidence="3">Competence protein CoiA</fullName>
    </submittedName>
</protein>
<feature type="domain" description="Competence protein CoiA-like N-terminal" evidence="2">
    <location>
        <begin position="22"/>
        <end position="60"/>
    </location>
</feature>
<sequence length="348" mass="41454">MYYAKLANGQLISSYEVDDRIQRKLLALNQQSFYCPNCGQELVYRCHSRKKPHFAHQNNQLSLKYWRRESHWHLNNKEQIRQILVAKGYQAHVEVASYTPDHRSDILFQAGDVVVSIELQASLLTKEAVISREQDYHRAKVQVLWLLNPKQRDLRLTSNNLNRLAPFFQYLPCFGTYLPYWVEETRLVEIQSFNDYGHLLCRYHLSIDDYLYLFSYPRQVGLLNQEGTSGPGISQLLKVRETRSLRHKIRQRPLKAEKKLLEQLYFRKLSLDDLPDTCFFFRGESIYIKEKLWLLAAYVFLLKEENLLDSEIYTFLLNYLNPRPFRPQLSFAYENWLWQVSQAMVKLL</sequence>
<dbReference type="Pfam" id="PF06054">
    <property type="entry name" value="CoiA_nuc"/>
    <property type="match status" value="1"/>
</dbReference>
<evidence type="ECO:0000313" key="3">
    <source>
        <dbReference type="EMBL" id="MCY3053113.1"/>
    </source>
</evidence>